<dbReference type="InterPro" id="IPR003959">
    <property type="entry name" value="ATPase_AAA_core"/>
</dbReference>
<reference evidence="2" key="1">
    <citation type="submission" date="2024-04" db="EMBL/GenBank/DDBJ databases">
        <title>Mariniflexile litorale, isolated from the shallow sediments of the Sea of Japan.</title>
        <authorList>
            <person name="Romanenko L."/>
            <person name="Isaeva M."/>
        </authorList>
    </citation>
    <scope>NUCLEOTIDE SEQUENCE [LARGE SCALE GENOMIC DNA]</scope>
    <source>
        <strain evidence="2">KMM 9835</strain>
    </source>
</reference>
<dbReference type="Gene3D" id="3.40.50.300">
    <property type="entry name" value="P-loop containing nucleotide triphosphate hydrolases"/>
    <property type="match status" value="1"/>
</dbReference>
<feature type="domain" description="ATPase AAA-type core" evidence="1">
    <location>
        <begin position="67"/>
        <end position="484"/>
    </location>
</feature>
<protein>
    <submittedName>
        <fullName evidence="2">AAA family ATPase</fullName>
    </submittedName>
</protein>
<dbReference type="AlphaFoldDB" id="A0AAU7ECG2"/>
<organism evidence="2 3">
    <name type="scientific">Mariniflexile litorale</name>
    <dbReference type="NCBI Taxonomy" id="3045158"/>
    <lineage>
        <taxon>Bacteria</taxon>
        <taxon>Pseudomonadati</taxon>
        <taxon>Bacteroidota</taxon>
        <taxon>Flavobacteriia</taxon>
        <taxon>Flavobacteriales</taxon>
        <taxon>Flavobacteriaceae</taxon>
        <taxon>Mariniflexile</taxon>
    </lineage>
</organism>
<dbReference type="Pfam" id="PF13304">
    <property type="entry name" value="AAA_21"/>
    <property type="match status" value="1"/>
</dbReference>
<dbReference type="Proteomes" id="UP001224325">
    <property type="component" value="Chromosome"/>
</dbReference>
<dbReference type="KEGG" id="mlil:QLS71_016145"/>
<dbReference type="GO" id="GO:0016887">
    <property type="term" value="F:ATP hydrolysis activity"/>
    <property type="evidence" value="ECO:0007669"/>
    <property type="project" value="InterPro"/>
</dbReference>
<keyword evidence="3" id="KW-1185">Reference proteome</keyword>
<dbReference type="SUPFAM" id="SSF52540">
    <property type="entry name" value="P-loop containing nucleoside triphosphate hydrolases"/>
    <property type="match status" value="1"/>
</dbReference>
<evidence type="ECO:0000259" key="1">
    <source>
        <dbReference type="Pfam" id="PF13304"/>
    </source>
</evidence>
<dbReference type="RefSeq" id="WP_308992760.1">
    <property type="nucleotide sequence ID" value="NZ_CP155618.1"/>
</dbReference>
<gene>
    <name evidence="2" type="ORF">QLS71_016145</name>
</gene>
<dbReference type="InterPro" id="IPR027417">
    <property type="entry name" value="P-loop_NTPase"/>
</dbReference>
<name>A0AAU7ECG2_9FLAO</name>
<sequence length="624" mass="73593">MRLAAVFIPEGVLKYIFGENHKGYTLNLGGKYNYEYTEKNGLPIKTNQVLNTDFLDNFWGEDLLLVSALVGANGTGKSSVLNLFRNNSFCYFIYENLKSDEIEVYNNTELINDVIYYTPFLNIENHNSVNGNFKDISKYELMLEDTENESIGLSAQLELHNSENLKRWIKFRQITGIETFLRDIKLPIFDSVKIKLNYISITEHDTPNNFRPFFKKFKEIKESENNRRFEELRVSHPNRREFRVNRNFGNSIRLEFLILERVIDKVQNVLESSGNKYLNEGYIRGNKNSNSPEFTEISDLKEAFYWFIENAFIQLSEDSEKILFPVQEIKLLTDLLLVNIPKDNEIENWAELNVSLDATQDIFNAYEKFIISFKDDFSFDRKILLTFIPDKNLSSGEKGMYDLFSSLHDYQFKVEENILEEYNMYSRRKEHNNNYLLLLDEAEMGFHPQWKKRFINSILKLFPFIFPQKKIQILFTTHDPLTLSDIPKSNVIFLDRSPTSNLTYVLNETEKAKKRTFGANIHDLLADSFFLQDGFMGEFAEELIIDLVNYLTFKEEDGERGLKNIKEWDEIKAEKVIAIIDEPLIKERLQSLFYKKFRYNEKELLRLKIQELNIQLTKLENEKN</sequence>
<proteinExistence type="predicted"/>
<evidence type="ECO:0000313" key="2">
    <source>
        <dbReference type="EMBL" id="XBL13842.1"/>
    </source>
</evidence>
<evidence type="ECO:0000313" key="3">
    <source>
        <dbReference type="Proteomes" id="UP001224325"/>
    </source>
</evidence>
<dbReference type="GO" id="GO:0005524">
    <property type="term" value="F:ATP binding"/>
    <property type="evidence" value="ECO:0007669"/>
    <property type="project" value="InterPro"/>
</dbReference>
<dbReference type="EMBL" id="CP155618">
    <property type="protein sequence ID" value="XBL13842.1"/>
    <property type="molecule type" value="Genomic_DNA"/>
</dbReference>
<accession>A0AAU7ECG2</accession>